<protein>
    <recommendedName>
        <fullName evidence="7">Ribosomal RNA-processing protein 12-like conserved domain-containing protein</fullName>
    </recommendedName>
</protein>
<gene>
    <name evidence="5" type="ORF">CYMTET_8532</name>
</gene>
<keyword evidence="6" id="KW-1185">Reference proteome</keyword>
<keyword evidence="2" id="KW-0539">Nucleus</keyword>
<evidence type="ECO:0000259" key="3">
    <source>
        <dbReference type="Pfam" id="PF08161"/>
    </source>
</evidence>
<evidence type="ECO:0000256" key="1">
    <source>
        <dbReference type="ARBA" id="ARBA00004123"/>
    </source>
</evidence>
<feature type="domain" description="RRP12 N-terminal HEAT" evidence="4">
    <location>
        <begin position="12"/>
        <end position="290"/>
    </location>
</feature>
<dbReference type="InterPro" id="IPR012978">
    <property type="entry name" value="HEAT_RRP12"/>
</dbReference>
<dbReference type="EMBL" id="LGRX02002651">
    <property type="protein sequence ID" value="KAK3283791.1"/>
    <property type="molecule type" value="Genomic_DNA"/>
</dbReference>
<reference evidence="5 6" key="1">
    <citation type="journal article" date="2015" name="Genome Biol. Evol.">
        <title>Comparative Genomics of a Bacterivorous Green Alga Reveals Evolutionary Causalities and Consequences of Phago-Mixotrophic Mode of Nutrition.</title>
        <authorList>
            <person name="Burns J.A."/>
            <person name="Paasch A."/>
            <person name="Narechania A."/>
            <person name="Kim E."/>
        </authorList>
    </citation>
    <scope>NUCLEOTIDE SEQUENCE [LARGE SCALE GENOMIC DNA]</scope>
    <source>
        <strain evidence="5 6">PLY_AMNH</strain>
    </source>
</reference>
<proteinExistence type="predicted"/>
<evidence type="ECO:0000313" key="5">
    <source>
        <dbReference type="EMBL" id="KAK3283791.1"/>
    </source>
</evidence>
<dbReference type="InterPro" id="IPR016024">
    <property type="entry name" value="ARM-type_fold"/>
</dbReference>
<evidence type="ECO:0000313" key="6">
    <source>
        <dbReference type="Proteomes" id="UP001190700"/>
    </source>
</evidence>
<accession>A0AAE0GUQ7</accession>
<dbReference type="PANTHER" id="PTHR48287:SF1">
    <property type="entry name" value="ARM REPEAT SUPERFAMILY PROTEIN"/>
    <property type="match status" value="1"/>
</dbReference>
<evidence type="ECO:0000259" key="4">
    <source>
        <dbReference type="Pfam" id="PF25772"/>
    </source>
</evidence>
<dbReference type="InterPro" id="IPR052087">
    <property type="entry name" value="RRP12"/>
</dbReference>
<dbReference type="PANTHER" id="PTHR48287">
    <property type="entry name" value="ARM REPEAT SUPERFAMILY PROTEIN"/>
    <property type="match status" value="1"/>
</dbReference>
<comment type="caution">
    <text evidence="5">The sequence shown here is derived from an EMBL/GenBank/DDBJ whole genome shotgun (WGS) entry which is preliminary data.</text>
</comment>
<dbReference type="Proteomes" id="UP001190700">
    <property type="component" value="Unassembled WGS sequence"/>
</dbReference>
<sequence>MEDPNDVNDDLQVDLSSGNIITQLLSKHTNASQPESQQVVAVLRALQEVLESQGMNPSPTAVFAAIMTPLSQPEVHKRSSVEEIGAMATILSSVLPHTPAPALLPQYETVIQVMKALLVALAASTSPLRAALKCSGCVLRVVTADQWDKTEAFFCEVLKMCSDHRPKVRKQASAAIDLALRALEGTTVADKAGRQVAAYGVQVLAATGVAAQARRGKKGAELKAAEELVEKAVKEALHLMTTYKHLLPLIGPKAGATMCDPLVQLHAQGQPVLSQHAVDTLTELGTHLDAKLEAAPLAKMLKNVIKVNYDKKDLPLVLAVQRLLSQGFVRLHSMDPDASGKQLAPAVHHLVPHLALQEGIVYGATECLKTLIRTCVDAKMVQQTVQHMALAQQDDETAPGKMAPLQSVVVAVEAALGYRYRAAWPSVLPVASTLVERLGALSGMLLGGVLTALGELASAREPSSWPAVQTTFGVILRVMGPEHVLAALPLNLEQAVSMEGAEDEGDGWFDVAGCNVWLLPLLKQHLLGARLAYFASDILPLAKRMAENSKKAAASRKPLQAQRCITAEYQLWSTLPAFVTWCQDTPQAFPTIARDLGAYLQHREDLRTVLCSALQRIVSQNKQMVEGGSTEAPVGYTTELAAASIASVANFAKNFMPILFNLFVTVPLEHRGVIHNTIAAFASIADPATLGGFFRTIIKKLIKVQTDPEGAPGALLEGGDSVAARRCTFMELALALEPGLDEASVEMMFKQTWEWALQPARWVALQPA</sequence>
<dbReference type="InterPro" id="IPR057860">
    <property type="entry name" value="HEAT_RRP12_N"/>
</dbReference>
<dbReference type="Pfam" id="PF08161">
    <property type="entry name" value="RRP12_HEAT"/>
    <property type="match status" value="1"/>
</dbReference>
<evidence type="ECO:0008006" key="7">
    <source>
        <dbReference type="Google" id="ProtNLM"/>
    </source>
</evidence>
<dbReference type="Pfam" id="PF25772">
    <property type="entry name" value="HEAT_RRP12_N"/>
    <property type="match status" value="1"/>
</dbReference>
<comment type="subcellular location">
    <subcellularLocation>
        <location evidence="1">Nucleus</location>
    </subcellularLocation>
</comment>
<feature type="domain" description="RRP12 HEAT" evidence="3">
    <location>
        <begin position="358"/>
        <end position="665"/>
    </location>
</feature>
<name>A0AAE0GUQ7_9CHLO</name>
<evidence type="ECO:0000256" key="2">
    <source>
        <dbReference type="ARBA" id="ARBA00023242"/>
    </source>
</evidence>
<dbReference type="SUPFAM" id="SSF48371">
    <property type="entry name" value="ARM repeat"/>
    <property type="match status" value="1"/>
</dbReference>
<dbReference type="GO" id="GO:0005634">
    <property type="term" value="C:nucleus"/>
    <property type="evidence" value="ECO:0007669"/>
    <property type="project" value="UniProtKB-SubCell"/>
</dbReference>
<dbReference type="AlphaFoldDB" id="A0AAE0GUQ7"/>
<organism evidence="5 6">
    <name type="scientific">Cymbomonas tetramitiformis</name>
    <dbReference type="NCBI Taxonomy" id="36881"/>
    <lineage>
        <taxon>Eukaryota</taxon>
        <taxon>Viridiplantae</taxon>
        <taxon>Chlorophyta</taxon>
        <taxon>Pyramimonadophyceae</taxon>
        <taxon>Pyramimonadales</taxon>
        <taxon>Pyramimonadaceae</taxon>
        <taxon>Cymbomonas</taxon>
    </lineage>
</organism>